<dbReference type="KEGG" id="laq:GLA29479_3020"/>
<dbReference type="Gene3D" id="1.20.120.160">
    <property type="entry name" value="HPT domain"/>
    <property type="match status" value="1"/>
</dbReference>
<dbReference type="AlphaFoldDB" id="A0A0S2FB57"/>
<organism evidence="4 5">
    <name type="scientific">Lysobacter antibioticus</name>
    <dbReference type="NCBI Taxonomy" id="84531"/>
    <lineage>
        <taxon>Bacteria</taxon>
        <taxon>Pseudomonadati</taxon>
        <taxon>Pseudomonadota</taxon>
        <taxon>Gammaproteobacteria</taxon>
        <taxon>Lysobacterales</taxon>
        <taxon>Lysobacteraceae</taxon>
        <taxon>Lysobacter</taxon>
    </lineage>
</organism>
<evidence type="ECO:0000256" key="1">
    <source>
        <dbReference type="ARBA" id="ARBA00023012"/>
    </source>
</evidence>
<keyword evidence="1" id="KW-0902">Two-component regulatory system</keyword>
<protein>
    <submittedName>
        <fullName evidence="4">Hpt domain protein</fullName>
    </submittedName>
</protein>
<evidence type="ECO:0000313" key="4">
    <source>
        <dbReference type="EMBL" id="ALN80762.1"/>
    </source>
</evidence>
<dbReference type="EMBL" id="CP011129">
    <property type="protein sequence ID" value="ALN80762.1"/>
    <property type="molecule type" value="Genomic_DNA"/>
</dbReference>
<proteinExistence type="predicted"/>
<keyword evidence="5" id="KW-1185">Reference proteome</keyword>
<evidence type="ECO:0000313" key="5">
    <source>
        <dbReference type="Proteomes" id="UP000060787"/>
    </source>
</evidence>
<feature type="domain" description="HPt" evidence="3">
    <location>
        <begin position="16"/>
        <end position="118"/>
    </location>
</feature>
<dbReference type="GO" id="GO:0000160">
    <property type="term" value="P:phosphorelay signal transduction system"/>
    <property type="evidence" value="ECO:0007669"/>
    <property type="project" value="UniProtKB-KW"/>
</dbReference>
<keyword evidence="2" id="KW-0597">Phosphoprotein</keyword>
<dbReference type="PATRIC" id="fig|84531.7.peg.2959"/>
<sequence>MKTPGFEPLSRLLRGDAARVRRVLEVFARCTGEDLQQLDRAWASRDWATIGALTHKMKSGCLQIGETSAAEGLASIEREVSAGSADDTLGRIFATTRDELDGVMMRVIAYLAYPDEAGEA</sequence>
<feature type="modified residue" description="Phosphohistidine" evidence="2">
    <location>
        <position position="55"/>
    </location>
</feature>
<name>A0A0S2FB57_LYSAN</name>
<evidence type="ECO:0000256" key="2">
    <source>
        <dbReference type="PROSITE-ProRule" id="PRU00110"/>
    </source>
</evidence>
<accession>A0A0S2FB57</accession>
<dbReference type="InterPro" id="IPR008207">
    <property type="entry name" value="Sig_transdc_His_kin_Hpt_dom"/>
</dbReference>
<dbReference type="SUPFAM" id="SSF47226">
    <property type="entry name" value="Histidine-containing phosphotransfer domain, HPT domain"/>
    <property type="match status" value="1"/>
</dbReference>
<dbReference type="Proteomes" id="UP000060787">
    <property type="component" value="Chromosome"/>
</dbReference>
<dbReference type="GO" id="GO:0004672">
    <property type="term" value="F:protein kinase activity"/>
    <property type="evidence" value="ECO:0007669"/>
    <property type="project" value="UniProtKB-ARBA"/>
</dbReference>
<dbReference type="PROSITE" id="PS50894">
    <property type="entry name" value="HPT"/>
    <property type="match status" value="1"/>
</dbReference>
<dbReference type="KEGG" id="lab:LA76x_2632"/>
<evidence type="ECO:0000259" key="3">
    <source>
        <dbReference type="PROSITE" id="PS50894"/>
    </source>
</evidence>
<dbReference type="InterPro" id="IPR036641">
    <property type="entry name" value="HPT_dom_sf"/>
</dbReference>
<dbReference type="STRING" id="84531.LA76x_2632"/>
<reference evidence="4 5" key="1">
    <citation type="journal article" date="2015" name="BMC Genomics">
        <title>Comparative genomics and metabolic profiling of the genus Lysobacter.</title>
        <authorList>
            <person name="de Bruijn I."/>
            <person name="Cheng X."/>
            <person name="de Jager V."/>
            <person name="Exposito R.G."/>
            <person name="Watrous J."/>
            <person name="Patel N."/>
            <person name="Postma J."/>
            <person name="Dorrestein P.C."/>
            <person name="Kobayashi D."/>
            <person name="Raaijmakers J.M."/>
        </authorList>
    </citation>
    <scope>NUCLEOTIDE SEQUENCE [LARGE SCALE GENOMIC DNA]</scope>
    <source>
        <strain evidence="4 5">76</strain>
    </source>
</reference>
<dbReference type="RefSeq" id="WP_057917982.1">
    <property type="nucleotide sequence ID" value="NZ_CP011129.1"/>
</dbReference>
<gene>
    <name evidence="4" type="ORF">LA76x_2632</name>
</gene>